<evidence type="ECO:0000256" key="5">
    <source>
        <dbReference type="ARBA" id="ARBA00023136"/>
    </source>
</evidence>
<dbReference type="PROSITE" id="PS51257">
    <property type="entry name" value="PROKAR_LIPOPROTEIN"/>
    <property type="match status" value="1"/>
</dbReference>
<comment type="subcellular location">
    <subcellularLocation>
        <location evidence="1">Membrane</location>
        <topology evidence="1">Multi-pass membrane protein</topology>
    </subcellularLocation>
</comment>
<evidence type="ECO:0000256" key="6">
    <source>
        <dbReference type="SAM" id="Phobius"/>
    </source>
</evidence>
<dbReference type="InterPro" id="IPR050291">
    <property type="entry name" value="CDF_Transporter"/>
</dbReference>
<protein>
    <submittedName>
        <fullName evidence="8">Cation efflux family protein</fullName>
    </submittedName>
</protein>
<feature type="transmembrane region" description="Helical" evidence="6">
    <location>
        <begin position="6"/>
        <end position="26"/>
    </location>
</feature>
<sequence length="257" mass="27318">MVRGGLVILATVKIFVTLWGFMSCEYTKERNLLKFSTLACLGFAAMGIGLGVWAGSMVIVFDGAYSLVSLALSLMALAATMYIRKPVKKSGKNEQPVSARKAAVIESLVVLIKGLVVGIVCLVSFASAMQAMFDGGREVNAGFALVFGVINVVGCLATYMAVRKQSGKRPSAILKAESSQWLMDTVISAAVLLGFLVAAGLMMSGLEEYAVYADPMMVILASVYFATVPVKMISESSKKLMAIHQESMNEKGEGVLA</sequence>
<dbReference type="InterPro" id="IPR058533">
    <property type="entry name" value="Cation_efflux_TM"/>
</dbReference>
<keyword evidence="4 6" id="KW-1133">Transmembrane helix</keyword>
<keyword evidence="3 6" id="KW-0812">Transmembrane</keyword>
<feature type="transmembrane region" description="Helical" evidence="6">
    <location>
        <begin position="182"/>
        <end position="203"/>
    </location>
</feature>
<proteinExistence type="predicted"/>
<keyword evidence="5 6" id="KW-0472">Membrane</keyword>
<dbReference type="InterPro" id="IPR027469">
    <property type="entry name" value="Cation_efflux_TMD_sf"/>
</dbReference>
<feature type="transmembrane region" description="Helical" evidence="6">
    <location>
        <begin position="209"/>
        <end position="230"/>
    </location>
</feature>
<dbReference type="SUPFAM" id="SSF161111">
    <property type="entry name" value="Cation efflux protein transmembrane domain-like"/>
    <property type="match status" value="1"/>
</dbReference>
<dbReference type="Proteomes" id="UP000071641">
    <property type="component" value="Unassembled WGS sequence"/>
</dbReference>
<dbReference type="GO" id="GO:0005886">
    <property type="term" value="C:plasma membrane"/>
    <property type="evidence" value="ECO:0007669"/>
    <property type="project" value="TreeGrafter"/>
</dbReference>
<accession>A0A128F6M0</accession>
<dbReference type="GO" id="GO:0015341">
    <property type="term" value="F:zinc efflux antiporter activity"/>
    <property type="evidence" value="ECO:0007669"/>
    <property type="project" value="TreeGrafter"/>
</dbReference>
<dbReference type="GO" id="GO:0015093">
    <property type="term" value="F:ferrous iron transmembrane transporter activity"/>
    <property type="evidence" value="ECO:0007669"/>
    <property type="project" value="TreeGrafter"/>
</dbReference>
<dbReference type="EMBL" id="FIZX01000002">
    <property type="protein sequence ID" value="CZF82422.1"/>
    <property type="molecule type" value="Genomic_DNA"/>
</dbReference>
<organism evidence="8 9">
    <name type="scientific">Grimontia celer</name>
    <dbReference type="NCBI Taxonomy" id="1796497"/>
    <lineage>
        <taxon>Bacteria</taxon>
        <taxon>Pseudomonadati</taxon>
        <taxon>Pseudomonadota</taxon>
        <taxon>Gammaproteobacteria</taxon>
        <taxon>Vibrionales</taxon>
        <taxon>Vibrionaceae</taxon>
        <taxon>Grimontia</taxon>
    </lineage>
</organism>
<dbReference type="PANTHER" id="PTHR43840:SF15">
    <property type="entry name" value="MITOCHONDRIAL METAL TRANSPORTER 1-RELATED"/>
    <property type="match status" value="1"/>
</dbReference>
<feature type="transmembrane region" description="Helical" evidence="6">
    <location>
        <begin position="38"/>
        <end position="59"/>
    </location>
</feature>
<dbReference type="GO" id="GO:0015086">
    <property type="term" value="F:cadmium ion transmembrane transporter activity"/>
    <property type="evidence" value="ECO:0007669"/>
    <property type="project" value="TreeGrafter"/>
</dbReference>
<name>A0A128F6M0_9GAMM</name>
<evidence type="ECO:0000256" key="4">
    <source>
        <dbReference type="ARBA" id="ARBA00022989"/>
    </source>
</evidence>
<evidence type="ECO:0000313" key="9">
    <source>
        <dbReference type="Proteomes" id="UP000071641"/>
    </source>
</evidence>
<keyword evidence="2" id="KW-0813">Transport</keyword>
<feature type="transmembrane region" description="Helical" evidence="6">
    <location>
        <begin position="65"/>
        <end position="83"/>
    </location>
</feature>
<evidence type="ECO:0000313" key="8">
    <source>
        <dbReference type="EMBL" id="CZF82422.1"/>
    </source>
</evidence>
<gene>
    <name evidence="8" type="ORF">GCE9029_03221</name>
</gene>
<dbReference type="PANTHER" id="PTHR43840">
    <property type="entry name" value="MITOCHONDRIAL METAL TRANSPORTER 1-RELATED"/>
    <property type="match status" value="1"/>
</dbReference>
<dbReference type="Gene3D" id="1.20.1510.10">
    <property type="entry name" value="Cation efflux protein transmembrane domain"/>
    <property type="match status" value="1"/>
</dbReference>
<feature type="transmembrane region" description="Helical" evidence="6">
    <location>
        <begin position="141"/>
        <end position="162"/>
    </location>
</feature>
<feature type="domain" description="Cation efflux protein transmembrane" evidence="7">
    <location>
        <begin position="105"/>
        <end position="241"/>
    </location>
</feature>
<dbReference type="Pfam" id="PF01545">
    <property type="entry name" value="Cation_efflux"/>
    <property type="match status" value="2"/>
</dbReference>
<evidence type="ECO:0000256" key="2">
    <source>
        <dbReference type="ARBA" id="ARBA00022448"/>
    </source>
</evidence>
<dbReference type="AlphaFoldDB" id="A0A128F6M0"/>
<dbReference type="GO" id="GO:0006882">
    <property type="term" value="P:intracellular zinc ion homeostasis"/>
    <property type="evidence" value="ECO:0007669"/>
    <property type="project" value="TreeGrafter"/>
</dbReference>
<evidence type="ECO:0000256" key="3">
    <source>
        <dbReference type="ARBA" id="ARBA00022692"/>
    </source>
</evidence>
<keyword evidence="9" id="KW-1185">Reference proteome</keyword>
<evidence type="ECO:0000259" key="7">
    <source>
        <dbReference type="Pfam" id="PF01545"/>
    </source>
</evidence>
<evidence type="ECO:0000256" key="1">
    <source>
        <dbReference type="ARBA" id="ARBA00004141"/>
    </source>
</evidence>
<reference evidence="9" key="1">
    <citation type="submission" date="2016-02" db="EMBL/GenBank/DDBJ databases">
        <authorList>
            <person name="Rodrigo-Torres Lidia"/>
            <person name="Arahal R.David."/>
        </authorList>
    </citation>
    <scope>NUCLEOTIDE SEQUENCE [LARGE SCALE GENOMIC DNA]</scope>
    <source>
        <strain evidence="9">CECT 9029</strain>
    </source>
</reference>
<feature type="domain" description="Cation efflux protein transmembrane" evidence="7">
    <location>
        <begin position="34"/>
        <end position="88"/>
    </location>
</feature>
<feature type="transmembrane region" description="Helical" evidence="6">
    <location>
        <begin position="104"/>
        <end position="129"/>
    </location>
</feature>